<organism evidence="1 2">
    <name type="scientific">Planobispora siamensis</name>
    <dbReference type="NCBI Taxonomy" id="936338"/>
    <lineage>
        <taxon>Bacteria</taxon>
        <taxon>Bacillati</taxon>
        <taxon>Actinomycetota</taxon>
        <taxon>Actinomycetes</taxon>
        <taxon>Streptosporangiales</taxon>
        <taxon>Streptosporangiaceae</taxon>
        <taxon>Planobispora</taxon>
    </lineage>
</organism>
<gene>
    <name evidence="1" type="ORF">Psi01_09630</name>
</gene>
<comment type="caution">
    <text evidence="1">The sequence shown here is derived from an EMBL/GenBank/DDBJ whole genome shotgun (WGS) entry which is preliminary data.</text>
</comment>
<proteinExistence type="predicted"/>
<protein>
    <submittedName>
        <fullName evidence="1">Uncharacterized protein</fullName>
    </submittedName>
</protein>
<dbReference type="Proteomes" id="UP000619788">
    <property type="component" value="Unassembled WGS sequence"/>
</dbReference>
<accession>A0A8J3WI93</accession>
<reference evidence="1 2" key="1">
    <citation type="submission" date="2021-01" db="EMBL/GenBank/DDBJ databases">
        <title>Whole genome shotgun sequence of Planobispora siamensis NBRC 107568.</title>
        <authorList>
            <person name="Komaki H."/>
            <person name="Tamura T."/>
        </authorList>
    </citation>
    <scope>NUCLEOTIDE SEQUENCE [LARGE SCALE GENOMIC DNA]</scope>
    <source>
        <strain evidence="1 2">NBRC 107568</strain>
    </source>
</reference>
<evidence type="ECO:0000313" key="1">
    <source>
        <dbReference type="EMBL" id="GIH90333.1"/>
    </source>
</evidence>
<dbReference type="AlphaFoldDB" id="A0A8J3WI93"/>
<sequence length="169" mass="17151">MTCTTRTFWFAAAWVAGWGAEVVWAARGAEVVRAGRGAAVVRAVVGVVRAGTGLIPGLLDERLGLGDVRGRAEVPPACSERAGRGRAAGVGVPLSPGLGDTAGVPRNSAGSIGGGVSPVRPSAALSGSIFTSSKAPRWSTSRTPNQATEVAMTVAPTHTATKPSFCRMR</sequence>
<keyword evidence="2" id="KW-1185">Reference proteome</keyword>
<dbReference type="EMBL" id="BOOJ01000010">
    <property type="protein sequence ID" value="GIH90333.1"/>
    <property type="molecule type" value="Genomic_DNA"/>
</dbReference>
<evidence type="ECO:0000313" key="2">
    <source>
        <dbReference type="Proteomes" id="UP000619788"/>
    </source>
</evidence>
<name>A0A8J3WI93_9ACTN</name>